<accession>A0A2I0T166</accession>
<name>A0A2I0T166_LIMLA</name>
<keyword evidence="2" id="KW-1185">Reference proteome</keyword>
<dbReference type="AlphaFoldDB" id="A0A2I0T166"/>
<sequence>MKAPRVKRVCLANLERGVPGVSLATVAPPGRRVTQGTQVLKAGMGLPDPQDEPSMWGLEEAGRRVRREILGTLVRMARRVPEVMPAPLACLERGVWRAPAAPPVHGVTLGTEACRERR</sequence>
<proteinExistence type="predicted"/>
<reference evidence="2" key="1">
    <citation type="submission" date="2017-11" db="EMBL/GenBank/DDBJ databases">
        <authorList>
            <person name="Lima N.C."/>
            <person name="Parody-Merino A.M."/>
            <person name="Battley P.F."/>
            <person name="Fidler A.E."/>
            <person name="Prosdocimi F."/>
        </authorList>
    </citation>
    <scope>NUCLEOTIDE SEQUENCE [LARGE SCALE GENOMIC DNA]</scope>
</reference>
<evidence type="ECO:0000313" key="1">
    <source>
        <dbReference type="EMBL" id="PKU27546.1"/>
    </source>
</evidence>
<evidence type="ECO:0000313" key="2">
    <source>
        <dbReference type="Proteomes" id="UP000233556"/>
    </source>
</evidence>
<organism evidence="1 2">
    <name type="scientific">Limosa lapponica baueri</name>
    <dbReference type="NCBI Taxonomy" id="1758121"/>
    <lineage>
        <taxon>Eukaryota</taxon>
        <taxon>Metazoa</taxon>
        <taxon>Chordata</taxon>
        <taxon>Craniata</taxon>
        <taxon>Vertebrata</taxon>
        <taxon>Euteleostomi</taxon>
        <taxon>Archelosauria</taxon>
        <taxon>Archosauria</taxon>
        <taxon>Dinosauria</taxon>
        <taxon>Saurischia</taxon>
        <taxon>Theropoda</taxon>
        <taxon>Coelurosauria</taxon>
        <taxon>Aves</taxon>
        <taxon>Neognathae</taxon>
        <taxon>Neoaves</taxon>
        <taxon>Charadriiformes</taxon>
        <taxon>Scolopacidae</taxon>
        <taxon>Limosa</taxon>
    </lineage>
</organism>
<dbReference type="Proteomes" id="UP000233556">
    <property type="component" value="Unassembled WGS sequence"/>
</dbReference>
<dbReference type="EMBL" id="KZ526127">
    <property type="protein sequence ID" value="PKU27546.1"/>
    <property type="molecule type" value="Genomic_DNA"/>
</dbReference>
<gene>
    <name evidence="1" type="ORF">llap_22150</name>
</gene>
<reference evidence="2" key="2">
    <citation type="submission" date="2017-12" db="EMBL/GenBank/DDBJ databases">
        <title>Genome sequence of the Bar-tailed Godwit (Limosa lapponica baueri).</title>
        <authorList>
            <person name="Lima N.C.B."/>
            <person name="Parody-Merino A.M."/>
            <person name="Battley P.F."/>
            <person name="Fidler A.E."/>
            <person name="Prosdocimi F."/>
        </authorList>
    </citation>
    <scope>NUCLEOTIDE SEQUENCE [LARGE SCALE GENOMIC DNA]</scope>
</reference>
<protein>
    <submittedName>
        <fullName evidence="1">Uncharacterized protein</fullName>
    </submittedName>
</protein>